<protein>
    <recommendedName>
        <fullName evidence="12">Manganese ABC transporter</fullName>
    </recommendedName>
</protein>
<evidence type="ECO:0000313" key="11">
    <source>
        <dbReference type="Proteomes" id="UP000032076"/>
    </source>
</evidence>
<evidence type="ECO:0000256" key="5">
    <source>
        <dbReference type="ARBA" id="ARBA00022692"/>
    </source>
</evidence>
<sequence length="306" mass="33065">MWSILLNSNTQWVLLSTAILGIAAGTIGSLAYWKRQSLMSDALAHAALPGVIIAFLLFKVKHLFVLITGAAISAVIGAFFIQGIRSSTRIKEDTAMGMILSIFYGFGIMLLTIANRTSGNQSGLNNFILGQSASMVQSDVWTMSILAILVVSIVVIGFKEWKIYLFDRQFASGLGLPLKGMDVVYTILLVTTIVVGIQAVGVILIAALLIIPAVSARYWTHSFQTMVIISALFGGASGTIGTLISAIGNGWPTGPFIVVLAASFFIISLIFGKEKGILVQYWQMKHHKKQEILQSIPTSVLKKEVQ</sequence>
<reference evidence="10 11" key="1">
    <citation type="submission" date="2015-01" db="EMBL/GenBank/DDBJ databases">
        <title>Draft Genome Sequences of Four Bacillus thermoamylovorans Strains, Isolated From Food Products.</title>
        <authorList>
            <person name="Krawcyk A.O."/>
            <person name="Berendsen E.M."/>
            <person name="Eijlander R.T."/>
            <person name="de Jong A."/>
            <person name="Wells-Bennik M."/>
            <person name="Kuipers O.P."/>
        </authorList>
    </citation>
    <scope>NUCLEOTIDE SEQUENCE [LARGE SCALE GENOMIC DNA]</scope>
    <source>
        <strain evidence="10 11">B4167</strain>
    </source>
</reference>
<evidence type="ECO:0000256" key="7">
    <source>
        <dbReference type="ARBA" id="ARBA00023136"/>
    </source>
</evidence>
<feature type="transmembrane region" description="Helical" evidence="9">
    <location>
        <begin position="170"/>
        <end position="188"/>
    </location>
</feature>
<dbReference type="PANTHER" id="PTHR30477">
    <property type="entry name" value="ABC-TRANSPORTER METAL-BINDING PROTEIN"/>
    <property type="match status" value="1"/>
</dbReference>
<keyword evidence="5 8" id="KW-0812">Transmembrane</keyword>
<dbReference type="InterPro" id="IPR001626">
    <property type="entry name" value="ABC_TroCD"/>
</dbReference>
<dbReference type="GO" id="GO:0005886">
    <property type="term" value="C:plasma membrane"/>
    <property type="evidence" value="ECO:0007669"/>
    <property type="project" value="UniProtKB-SubCell"/>
</dbReference>
<feature type="transmembrane region" description="Helical" evidence="9">
    <location>
        <begin position="12"/>
        <end position="33"/>
    </location>
</feature>
<comment type="subcellular location">
    <subcellularLocation>
        <location evidence="1 8">Cell membrane</location>
        <topology evidence="1 8">Multi-pass membrane protein</topology>
    </subcellularLocation>
</comment>
<feature type="transmembrane region" description="Helical" evidence="9">
    <location>
        <begin position="140"/>
        <end position="158"/>
    </location>
</feature>
<dbReference type="Proteomes" id="UP000032076">
    <property type="component" value="Unassembled WGS sequence"/>
</dbReference>
<name>A0ABD4A3W3_9BACI</name>
<keyword evidence="6 9" id="KW-1133">Transmembrane helix</keyword>
<keyword evidence="7 9" id="KW-0472">Membrane</keyword>
<feature type="transmembrane region" description="Helical" evidence="9">
    <location>
        <begin position="253"/>
        <end position="272"/>
    </location>
</feature>
<comment type="caution">
    <text evidence="10">The sequence shown here is derived from an EMBL/GenBank/DDBJ whole genome shotgun (WGS) entry which is preliminary data.</text>
</comment>
<feature type="transmembrane region" description="Helical" evidence="9">
    <location>
        <begin position="42"/>
        <end position="58"/>
    </location>
</feature>
<evidence type="ECO:0000313" key="10">
    <source>
        <dbReference type="EMBL" id="KIO71583.1"/>
    </source>
</evidence>
<proteinExistence type="inferred from homology"/>
<dbReference type="RefSeq" id="WP_041848762.1">
    <property type="nucleotide sequence ID" value="NZ_JXLS01000145.1"/>
</dbReference>
<accession>A0ABD4A3W3</accession>
<keyword evidence="4" id="KW-1003">Cell membrane</keyword>
<evidence type="ECO:0000256" key="2">
    <source>
        <dbReference type="ARBA" id="ARBA00008034"/>
    </source>
</evidence>
<feature type="transmembrane region" description="Helical" evidence="9">
    <location>
        <begin position="64"/>
        <end position="84"/>
    </location>
</feature>
<evidence type="ECO:0000256" key="3">
    <source>
        <dbReference type="ARBA" id="ARBA00022448"/>
    </source>
</evidence>
<organism evidence="10 11">
    <name type="scientific">Caldibacillus thermoamylovorans</name>
    <dbReference type="NCBI Taxonomy" id="35841"/>
    <lineage>
        <taxon>Bacteria</taxon>
        <taxon>Bacillati</taxon>
        <taxon>Bacillota</taxon>
        <taxon>Bacilli</taxon>
        <taxon>Bacillales</taxon>
        <taxon>Bacillaceae</taxon>
        <taxon>Caldibacillus</taxon>
    </lineage>
</organism>
<dbReference type="EMBL" id="JXLU01000121">
    <property type="protein sequence ID" value="KIO71583.1"/>
    <property type="molecule type" value="Genomic_DNA"/>
</dbReference>
<comment type="similarity">
    <text evidence="2 8">Belongs to the ABC-3 integral membrane protein family.</text>
</comment>
<feature type="transmembrane region" description="Helical" evidence="9">
    <location>
        <begin position="226"/>
        <end position="247"/>
    </location>
</feature>
<keyword evidence="3 8" id="KW-0813">Transport</keyword>
<dbReference type="CDD" id="cd06550">
    <property type="entry name" value="TM_ABC_iron-siderophores_like"/>
    <property type="match status" value="1"/>
</dbReference>
<feature type="transmembrane region" description="Helical" evidence="9">
    <location>
        <begin position="194"/>
        <end position="214"/>
    </location>
</feature>
<gene>
    <name evidence="10" type="ORF">B4167_3593</name>
</gene>
<dbReference type="Gene3D" id="1.10.3470.10">
    <property type="entry name" value="ABC transporter involved in vitamin B12 uptake, BtuC"/>
    <property type="match status" value="1"/>
</dbReference>
<evidence type="ECO:0008006" key="12">
    <source>
        <dbReference type="Google" id="ProtNLM"/>
    </source>
</evidence>
<dbReference type="PANTHER" id="PTHR30477:SF3">
    <property type="entry name" value="METAL TRANSPORT SYSTEM MEMBRANE PROTEIN CT_069-RELATED"/>
    <property type="match status" value="1"/>
</dbReference>
<dbReference type="Pfam" id="PF00950">
    <property type="entry name" value="ABC-3"/>
    <property type="match status" value="1"/>
</dbReference>
<evidence type="ECO:0000256" key="1">
    <source>
        <dbReference type="ARBA" id="ARBA00004651"/>
    </source>
</evidence>
<dbReference type="AlphaFoldDB" id="A0ABD4A3W3"/>
<evidence type="ECO:0000256" key="4">
    <source>
        <dbReference type="ARBA" id="ARBA00022475"/>
    </source>
</evidence>
<feature type="transmembrane region" description="Helical" evidence="9">
    <location>
        <begin position="96"/>
        <end position="114"/>
    </location>
</feature>
<dbReference type="SUPFAM" id="SSF81345">
    <property type="entry name" value="ABC transporter involved in vitamin B12 uptake, BtuC"/>
    <property type="match status" value="1"/>
</dbReference>
<evidence type="ECO:0000256" key="6">
    <source>
        <dbReference type="ARBA" id="ARBA00022989"/>
    </source>
</evidence>
<evidence type="ECO:0000256" key="8">
    <source>
        <dbReference type="RuleBase" id="RU003943"/>
    </source>
</evidence>
<dbReference type="InterPro" id="IPR037294">
    <property type="entry name" value="ABC_BtuC-like"/>
</dbReference>
<evidence type="ECO:0000256" key="9">
    <source>
        <dbReference type="SAM" id="Phobius"/>
    </source>
</evidence>